<keyword evidence="1" id="KW-0812">Transmembrane</keyword>
<feature type="transmembrane region" description="Helical" evidence="1">
    <location>
        <begin position="45"/>
        <end position="62"/>
    </location>
</feature>
<dbReference type="EMBL" id="CP094534">
    <property type="protein sequence ID" value="UOE35803.1"/>
    <property type="molecule type" value="Genomic_DNA"/>
</dbReference>
<evidence type="ECO:0000256" key="1">
    <source>
        <dbReference type="SAM" id="Phobius"/>
    </source>
</evidence>
<feature type="transmembrane region" description="Helical" evidence="1">
    <location>
        <begin position="411"/>
        <end position="430"/>
    </location>
</feature>
<sequence length="470" mass="51303">MADLAALAPTGSSGGRLGHFLPYLLRRRLRAVLWPADGGERATALLLLALMMAYGAGFGTLLNHADALDESPDFVPTMLVGLNAAWLVSALLVDFLPALRPVARVLPEHYPVSARWNVVAAFLLDLITLRRLLVVATLLTALAVAWRHAAVPGFSLLLVLGATVFSFNLRLLVALRRWRHPLMLAHLASLGLMLWWLAHPEASYNPPLGVGMAVLPWLLGAGQLYMLGPYFSARYLPDEAAPAAAPTASGSLLARLSPEHRAYFARVWSLLLIGLVIKIALLGITRAGLGDDEQLKGQSFFYLGLMPLVGFTYANNNLFGFVRTLVANEIQRLGLTKRVLHLYLRLVLPVVLVDCLLTAALLLGLYPKAFWPYLGLLPLGAAALTSLGLWGSLYQAKHVVKVMQFGNNRNASTLMSFATLGTSAALYFLPWWWVRIALAAVITASAYWPARAVLRNEGSLRRRLWRGIGA</sequence>
<feature type="transmembrane region" description="Helical" evidence="1">
    <location>
        <begin position="118"/>
        <end position="143"/>
    </location>
</feature>
<accession>A0ABY4BDD3</accession>
<dbReference type="Proteomes" id="UP000831390">
    <property type="component" value="Chromosome"/>
</dbReference>
<evidence type="ECO:0000313" key="3">
    <source>
        <dbReference type="Proteomes" id="UP000831390"/>
    </source>
</evidence>
<feature type="transmembrane region" description="Helical" evidence="1">
    <location>
        <begin position="210"/>
        <end position="227"/>
    </location>
</feature>
<organism evidence="2 3">
    <name type="scientific">Hymenobacter monticola</name>
    <dbReference type="NCBI Taxonomy" id="1705399"/>
    <lineage>
        <taxon>Bacteria</taxon>
        <taxon>Pseudomonadati</taxon>
        <taxon>Bacteroidota</taxon>
        <taxon>Cytophagia</taxon>
        <taxon>Cytophagales</taxon>
        <taxon>Hymenobacteraceae</taxon>
        <taxon>Hymenobacter</taxon>
    </lineage>
</organism>
<feature type="transmembrane region" description="Helical" evidence="1">
    <location>
        <begin position="181"/>
        <end position="198"/>
    </location>
</feature>
<feature type="transmembrane region" description="Helical" evidence="1">
    <location>
        <begin position="370"/>
        <end position="390"/>
    </location>
</feature>
<feature type="transmembrane region" description="Helical" evidence="1">
    <location>
        <begin position="342"/>
        <end position="364"/>
    </location>
</feature>
<evidence type="ECO:0008006" key="4">
    <source>
        <dbReference type="Google" id="ProtNLM"/>
    </source>
</evidence>
<name>A0ABY4BDD3_9BACT</name>
<feature type="transmembrane region" description="Helical" evidence="1">
    <location>
        <begin position="263"/>
        <end position="288"/>
    </location>
</feature>
<evidence type="ECO:0000313" key="2">
    <source>
        <dbReference type="EMBL" id="UOE35803.1"/>
    </source>
</evidence>
<keyword evidence="1" id="KW-0472">Membrane</keyword>
<proteinExistence type="predicted"/>
<reference evidence="2 3" key="1">
    <citation type="submission" date="2022-03" db="EMBL/GenBank/DDBJ databases">
        <title>Hymenobactersp. isolated from the air.</title>
        <authorList>
            <person name="Won M."/>
            <person name="Kwon S.-W."/>
        </authorList>
    </citation>
    <scope>NUCLEOTIDE SEQUENCE [LARGE SCALE GENOMIC DNA]</scope>
    <source>
        <strain evidence="2 3">KACC 22596</strain>
    </source>
</reference>
<gene>
    <name evidence="2" type="ORF">MTP16_09190</name>
</gene>
<keyword evidence="3" id="KW-1185">Reference proteome</keyword>
<feature type="transmembrane region" description="Helical" evidence="1">
    <location>
        <begin position="74"/>
        <end position="97"/>
    </location>
</feature>
<dbReference type="RefSeq" id="WP_243518642.1">
    <property type="nucleotide sequence ID" value="NZ_CP094534.1"/>
</dbReference>
<feature type="transmembrane region" description="Helical" evidence="1">
    <location>
        <begin position="300"/>
        <end position="322"/>
    </location>
</feature>
<protein>
    <recommendedName>
        <fullName evidence="4">Lipopolysaccharide biosynthesis protein</fullName>
    </recommendedName>
</protein>
<feature type="transmembrane region" description="Helical" evidence="1">
    <location>
        <begin position="149"/>
        <end position="169"/>
    </location>
</feature>
<keyword evidence="1" id="KW-1133">Transmembrane helix</keyword>